<proteinExistence type="predicted"/>
<evidence type="ECO:0000313" key="3">
    <source>
        <dbReference type="Proteomes" id="UP001596263"/>
    </source>
</evidence>
<accession>A0ABW0CNQ9</accession>
<dbReference type="InterPro" id="IPR050228">
    <property type="entry name" value="Carboxylesterase_BioH"/>
</dbReference>
<dbReference type="SUPFAM" id="SSF53474">
    <property type="entry name" value="alpha/beta-Hydrolases"/>
    <property type="match status" value="1"/>
</dbReference>
<sequence length="289" mass="31620">MLGADDPATMSPVEVRRYGAAAPGAPKVLFLHGLAGNDTMWQRAGDVLAGRQELWFAQLPWRGQGLAGWGHDPDLGRWVEQALLAVPGGPDAVVAHSMSSNVLLELLDREQRAGRDPFALHGIRALVLTAPFYRGRHDAFDWPAISYYLNDFHLILREGIHAQSRGRIAPETEVAMAERVREWIGPAGWIRFFDLYLRTPDLRTDRITAPCLVLAGAADFAAPPDNATAIAAALPDARLRILTGSGHFPMVDETELFGAELQTFFDAVLEPRETLTTGSRPAGPVRTET</sequence>
<organism evidence="2 3">
    <name type="scientific">Streptomyces coerulescens</name>
    <dbReference type="NCBI Taxonomy" id="29304"/>
    <lineage>
        <taxon>Bacteria</taxon>
        <taxon>Bacillati</taxon>
        <taxon>Actinomycetota</taxon>
        <taxon>Actinomycetes</taxon>
        <taxon>Kitasatosporales</taxon>
        <taxon>Streptomycetaceae</taxon>
        <taxon>Streptomyces</taxon>
    </lineage>
</organism>
<evidence type="ECO:0000313" key="2">
    <source>
        <dbReference type="EMBL" id="MFC5216377.1"/>
    </source>
</evidence>
<evidence type="ECO:0000259" key="1">
    <source>
        <dbReference type="Pfam" id="PF12697"/>
    </source>
</evidence>
<comment type="caution">
    <text evidence="2">The sequence shown here is derived from an EMBL/GenBank/DDBJ whole genome shotgun (WGS) entry which is preliminary data.</text>
</comment>
<dbReference type="PANTHER" id="PTHR43194">
    <property type="entry name" value="HYDROLASE ALPHA/BETA FOLD FAMILY"/>
    <property type="match status" value="1"/>
</dbReference>
<dbReference type="InterPro" id="IPR029058">
    <property type="entry name" value="AB_hydrolase_fold"/>
</dbReference>
<protein>
    <submittedName>
        <fullName evidence="2">Alpha/beta fold hydrolase</fullName>
    </submittedName>
</protein>
<dbReference type="Proteomes" id="UP001596263">
    <property type="component" value="Unassembled WGS sequence"/>
</dbReference>
<dbReference type="EMBL" id="JBHSKM010000012">
    <property type="protein sequence ID" value="MFC5216377.1"/>
    <property type="molecule type" value="Genomic_DNA"/>
</dbReference>
<reference evidence="3" key="1">
    <citation type="journal article" date="2019" name="Int. J. Syst. Evol. Microbiol.">
        <title>The Global Catalogue of Microorganisms (GCM) 10K type strain sequencing project: providing services to taxonomists for standard genome sequencing and annotation.</title>
        <authorList>
            <consortium name="The Broad Institute Genomics Platform"/>
            <consortium name="The Broad Institute Genome Sequencing Center for Infectious Disease"/>
            <person name="Wu L."/>
            <person name="Ma J."/>
        </authorList>
    </citation>
    <scope>NUCLEOTIDE SEQUENCE [LARGE SCALE GENOMIC DNA]</scope>
    <source>
        <strain evidence="3">KCTC 42586</strain>
    </source>
</reference>
<name>A0ABW0CNQ9_STRCD</name>
<keyword evidence="2" id="KW-0378">Hydrolase</keyword>
<dbReference type="GO" id="GO:0016787">
    <property type="term" value="F:hydrolase activity"/>
    <property type="evidence" value="ECO:0007669"/>
    <property type="project" value="UniProtKB-KW"/>
</dbReference>
<gene>
    <name evidence="2" type="ORF">ACFPQ9_21280</name>
</gene>
<feature type="domain" description="AB hydrolase-1" evidence="1">
    <location>
        <begin position="28"/>
        <end position="255"/>
    </location>
</feature>
<dbReference type="RefSeq" id="WP_380855228.1">
    <property type="nucleotide sequence ID" value="NZ_JBHSKM010000012.1"/>
</dbReference>
<dbReference type="PANTHER" id="PTHR43194:SF2">
    <property type="entry name" value="PEROXISOMAL MEMBRANE PROTEIN LPX1"/>
    <property type="match status" value="1"/>
</dbReference>
<dbReference type="Pfam" id="PF12697">
    <property type="entry name" value="Abhydrolase_6"/>
    <property type="match status" value="1"/>
</dbReference>
<keyword evidence="3" id="KW-1185">Reference proteome</keyword>
<dbReference type="InterPro" id="IPR000073">
    <property type="entry name" value="AB_hydrolase_1"/>
</dbReference>
<dbReference type="Gene3D" id="3.40.50.1820">
    <property type="entry name" value="alpha/beta hydrolase"/>
    <property type="match status" value="1"/>
</dbReference>